<dbReference type="Proteomes" id="UP000245728">
    <property type="component" value="Chromosome"/>
</dbReference>
<name>A0A2S2E5B8_9ALTE</name>
<reference evidence="4" key="1">
    <citation type="submission" date="2018-05" db="EMBL/GenBank/DDBJ databases">
        <title>Salinimonas sp. HMF8227 Genome sequencing and assembly.</title>
        <authorList>
            <person name="Kang H."/>
            <person name="Kang J."/>
            <person name="Cha I."/>
            <person name="Kim H."/>
            <person name="Joh K."/>
        </authorList>
    </citation>
    <scope>NUCLEOTIDE SEQUENCE [LARGE SCALE GENOMIC DNA]</scope>
    <source>
        <strain evidence="4">HMF8227</strain>
    </source>
</reference>
<accession>A0A2S2E5B8</accession>
<feature type="domain" description="Tyr recombinase" evidence="3">
    <location>
        <begin position="3"/>
        <end position="215"/>
    </location>
</feature>
<dbReference type="SUPFAM" id="SSF56349">
    <property type="entry name" value="DNA breaking-rejoining enzymes"/>
    <property type="match status" value="1"/>
</dbReference>
<evidence type="ECO:0000313" key="4">
    <source>
        <dbReference type="EMBL" id="AWL12789.1"/>
    </source>
</evidence>
<keyword evidence="2" id="KW-0233">DNA recombination</keyword>
<dbReference type="AlphaFoldDB" id="A0A2S2E5B8"/>
<dbReference type="InterPro" id="IPR011010">
    <property type="entry name" value="DNA_brk_join_enz"/>
</dbReference>
<evidence type="ECO:0000256" key="2">
    <source>
        <dbReference type="ARBA" id="ARBA00023172"/>
    </source>
</evidence>
<dbReference type="InterPro" id="IPR013762">
    <property type="entry name" value="Integrase-like_cat_sf"/>
</dbReference>
<dbReference type="CDD" id="cd00397">
    <property type="entry name" value="DNA_BRE_C"/>
    <property type="match status" value="1"/>
</dbReference>
<protein>
    <recommendedName>
        <fullName evidence="3">Tyr recombinase domain-containing protein</fullName>
    </recommendedName>
</protein>
<dbReference type="PANTHER" id="PTHR30349">
    <property type="entry name" value="PHAGE INTEGRASE-RELATED"/>
    <property type="match status" value="1"/>
</dbReference>
<gene>
    <name evidence="4" type="ORF">HMF8227_02337</name>
</gene>
<dbReference type="PANTHER" id="PTHR30349:SF90">
    <property type="entry name" value="TYROSINE RECOMBINASE XERD"/>
    <property type="match status" value="1"/>
</dbReference>
<keyword evidence="1" id="KW-0229">DNA integration</keyword>
<keyword evidence="5" id="KW-1185">Reference proteome</keyword>
<sequence length="222" mass="26038">MSVFESYYTEAEEKRLFSTLRRVDDLAAKRDYYVCLLFRETAVRLGVLFGPDARKAERENLPMLGFTLGNARDSLKEEYLVFEAANNKRQKKHPVHLNKSATAALKQLLSLHKQMTRHWDWDLPHDERPLIVGRLRNRGLSRRNFQERFRYWCDQAEVPMGTVHWLRHTWAKRYLERSESPAALRHVQAVLGHANINTTAIYTRPDKEALVNAMQEASTCRK</sequence>
<evidence type="ECO:0000313" key="5">
    <source>
        <dbReference type="Proteomes" id="UP000245728"/>
    </source>
</evidence>
<dbReference type="KEGG" id="salh:HMF8227_02337"/>
<evidence type="ECO:0000256" key="1">
    <source>
        <dbReference type="ARBA" id="ARBA00022908"/>
    </source>
</evidence>
<organism evidence="4 5">
    <name type="scientific">Saliniradius amylolyticus</name>
    <dbReference type="NCBI Taxonomy" id="2183582"/>
    <lineage>
        <taxon>Bacteria</taxon>
        <taxon>Pseudomonadati</taxon>
        <taxon>Pseudomonadota</taxon>
        <taxon>Gammaproteobacteria</taxon>
        <taxon>Alteromonadales</taxon>
        <taxon>Alteromonadaceae</taxon>
        <taxon>Saliniradius</taxon>
    </lineage>
</organism>
<dbReference type="PROSITE" id="PS51898">
    <property type="entry name" value="TYR_RECOMBINASE"/>
    <property type="match status" value="1"/>
</dbReference>
<proteinExistence type="predicted"/>
<dbReference type="Gene3D" id="1.10.443.10">
    <property type="entry name" value="Intergrase catalytic core"/>
    <property type="match status" value="1"/>
</dbReference>
<dbReference type="GO" id="GO:0003677">
    <property type="term" value="F:DNA binding"/>
    <property type="evidence" value="ECO:0007669"/>
    <property type="project" value="InterPro"/>
</dbReference>
<dbReference type="InterPro" id="IPR002104">
    <property type="entry name" value="Integrase_catalytic"/>
</dbReference>
<dbReference type="EMBL" id="CP029347">
    <property type="protein sequence ID" value="AWL12789.1"/>
    <property type="molecule type" value="Genomic_DNA"/>
</dbReference>
<evidence type="ECO:0000259" key="3">
    <source>
        <dbReference type="PROSITE" id="PS51898"/>
    </source>
</evidence>
<dbReference type="RefSeq" id="WP_204101055.1">
    <property type="nucleotide sequence ID" value="NZ_CP029347.1"/>
</dbReference>
<dbReference type="GO" id="GO:0006310">
    <property type="term" value="P:DNA recombination"/>
    <property type="evidence" value="ECO:0007669"/>
    <property type="project" value="UniProtKB-KW"/>
</dbReference>
<dbReference type="GO" id="GO:0015074">
    <property type="term" value="P:DNA integration"/>
    <property type="evidence" value="ECO:0007669"/>
    <property type="project" value="UniProtKB-KW"/>
</dbReference>
<dbReference type="Pfam" id="PF00589">
    <property type="entry name" value="Phage_integrase"/>
    <property type="match status" value="1"/>
</dbReference>
<dbReference type="InterPro" id="IPR050090">
    <property type="entry name" value="Tyrosine_recombinase_XerCD"/>
</dbReference>